<sequence length="287" mass="32067">MDDHVEERSKTHVRACARVDETAGELLQRLWARKAPVLRTHVPALDATGGLRAGDAVEVTCVLDERHRDGADVDGECADACLMRFVAACCAHQDAQGLAMDVLWIDCVGRAQPRKLRDLLRRLHRAHAVDRDTCEAWTRESLKRVTLVRCDSSRDVRACLPLARHARLVAAQGIHAHVKRERVHATAHGPSFVRASECLLEWLHADAHAVQASLVASSRVLHLPGRRLRDDASQTWRERVAERRLYVDARCLVGSAARGSPARHRCWWSEARLYADEGGASVDAFWT</sequence>
<accession>A0A7S3XEY4</accession>
<organism evidence="1">
    <name type="scientific">Picocystis salinarum</name>
    <dbReference type="NCBI Taxonomy" id="88271"/>
    <lineage>
        <taxon>Eukaryota</taxon>
        <taxon>Viridiplantae</taxon>
        <taxon>Chlorophyta</taxon>
        <taxon>Picocystophyceae</taxon>
        <taxon>Picocystales</taxon>
        <taxon>Picocystaceae</taxon>
        <taxon>Picocystis</taxon>
    </lineage>
</organism>
<reference evidence="1" key="1">
    <citation type="submission" date="2021-01" db="EMBL/GenBank/DDBJ databases">
        <authorList>
            <person name="Corre E."/>
            <person name="Pelletier E."/>
            <person name="Niang G."/>
            <person name="Scheremetjew M."/>
            <person name="Finn R."/>
            <person name="Kale V."/>
            <person name="Holt S."/>
            <person name="Cochrane G."/>
            <person name="Meng A."/>
            <person name="Brown T."/>
            <person name="Cohen L."/>
        </authorList>
    </citation>
    <scope>NUCLEOTIDE SEQUENCE</scope>
    <source>
        <strain evidence="1">CCMP1897</strain>
    </source>
</reference>
<evidence type="ECO:0000313" key="1">
    <source>
        <dbReference type="EMBL" id="CAE0614015.1"/>
    </source>
</evidence>
<protein>
    <submittedName>
        <fullName evidence="1">Uncharacterized protein</fullName>
    </submittedName>
</protein>
<dbReference type="AlphaFoldDB" id="A0A7S3XEY4"/>
<dbReference type="InterPro" id="IPR027417">
    <property type="entry name" value="P-loop_NTPase"/>
</dbReference>
<proteinExistence type="predicted"/>
<dbReference type="Gene3D" id="3.40.50.300">
    <property type="entry name" value="P-loop containing nucleotide triphosphate hydrolases"/>
    <property type="match status" value="1"/>
</dbReference>
<dbReference type="EMBL" id="HBIS01009734">
    <property type="protein sequence ID" value="CAE0614015.1"/>
    <property type="molecule type" value="Transcribed_RNA"/>
</dbReference>
<name>A0A7S3XEY4_9CHLO</name>
<gene>
    <name evidence="1" type="ORF">PSAL00342_LOCUS7916</name>
</gene>